<proteinExistence type="predicted"/>
<sequence>MAAFAASPVVATGIGTFPGSLRAQATSAGLVTPNVCMVMPEVTEGPFYLDPKLVRNDITEDRQGRPMRLQLQVVTADCAPVKDARVDVWHCDAEGAYSGVSNFGGVDTRDKTFLRGTQISDARGIVTFQTIYPGWYRGRTTHIHYKIFLNDRTVVTSQLFFPDATSEYLFRNVPPYNSRGATRDTMNGDDSIAERAGAGAYAAIVDQREFYDASLVVGIVS</sequence>
<keyword evidence="2" id="KW-0223">Dioxygenase</keyword>
<dbReference type="PANTHER" id="PTHR34315:SF1">
    <property type="entry name" value="INTRADIOL RING-CLEAVAGE DIOXYGENASES DOMAIN-CONTAINING PROTEIN-RELATED"/>
    <property type="match status" value="1"/>
</dbReference>
<dbReference type="CDD" id="cd03457">
    <property type="entry name" value="intradiol_dioxygenase_like"/>
    <property type="match status" value="1"/>
</dbReference>
<dbReference type="RefSeq" id="WP_344716380.1">
    <property type="nucleotide sequence ID" value="NZ_BAABBZ010000007.1"/>
</dbReference>
<evidence type="ECO:0000313" key="2">
    <source>
        <dbReference type="EMBL" id="MBB3985972.1"/>
    </source>
</evidence>
<reference evidence="2 3" key="1">
    <citation type="submission" date="2020-08" db="EMBL/GenBank/DDBJ databases">
        <title>Genomic Encyclopedia of Type Strains, Phase IV (KMG-IV): sequencing the most valuable type-strain genomes for metagenomic binning, comparative biology and taxonomic classification.</title>
        <authorList>
            <person name="Goeker M."/>
        </authorList>
    </citation>
    <scope>NUCLEOTIDE SEQUENCE [LARGE SCALE GENOMIC DNA]</scope>
    <source>
        <strain evidence="2 3">DSM 102235</strain>
    </source>
</reference>
<dbReference type="PANTHER" id="PTHR34315">
    <property type="match status" value="1"/>
</dbReference>
<feature type="domain" description="Intradiol ring-cleavage dioxygenases" evidence="1">
    <location>
        <begin position="50"/>
        <end position="163"/>
    </location>
</feature>
<dbReference type="AlphaFoldDB" id="A0A7W6DNG8"/>
<dbReference type="GO" id="GO:0016702">
    <property type="term" value="F:oxidoreductase activity, acting on single donors with incorporation of molecular oxygen, incorporation of two atoms of oxygen"/>
    <property type="evidence" value="ECO:0007669"/>
    <property type="project" value="InterPro"/>
</dbReference>
<comment type="caution">
    <text evidence="2">The sequence shown here is derived from an EMBL/GenBank/DDBJ whole genome shotgun (WGS) entry which is preliminary data.</text>
</comment>
<dbReference type="InterPro" id="IPR015889">
    <property type="entry name" value="Intradiol_dOase_core"/>
</dbReference>
<keyword evidence="3" id="KW-1185">Reference proteome</keyword>
<name>A0A7W6DNG8_9RHOB</name>
<dbReference type="Proteomes" id="UP000541426">
    <property type="component" value="Unassembled WGS sequence"/>
</dbReference>
<protein>
    <submittedName>
        <fullName evidence="2">Protocatechuate 3,4-dioxygenase beta subunit</fullName>
    </submittedName>
</protein>
<accession>A0A7W6DNG8</accession>
<keyword evidence="2" id="KW-0560">Oxidoreductase</keyword>
<gene>
    <name evidence="2" type="ORF">GGQ68_002310</name>
</gene>
<organism evidence="2 3">
    <name type="scientific">Sagittula marina</name>
    <dbReference type="NCBI Taxonomy" id="943940"/>
    <lineage>
        <taxon>Bacteria</taxon>
        <taxon>Pseudomonadati</taxon>
        <taxon>Pseudomonadota</taxon>
        <taxon>Alphaproteobacteria</taxon>
        <taxon>Rhodobacterales</taxon>
        <taxon>Roseobacteraceae</taxon>
        <taxon>Sagittula</taxon>
    </lineage>
</organism>
<dbReference type="Gene3D" id="2.60.130.10">
    <property type="entry name" value="Aromatic compound dioxygenase"/>
    <property type="match status" value="1"/>
</dbReference>
<evidence type="ECO:0000259" key="1">
    <source>
        <dbReference type="Pfam" id="PF00775"/>
    </source>
</evidence>
<dbReference type="InterPro" id="IPR000627">
    <property type="entry name" value="Intradiol_dOase_C"/>
</dbReference>
<dbReference type="GO" id="GO:0008199">
    <property type="term" value="F:ferric iron binding"/>
    <property type="evidence" value="ECO:0007669"/>
    <property type="project" value="InterPro"/>
</dbReference>
<dbReference type="Pfam" id="PF00775">
    <property type="entry name" value="Dioxygenase_C"/>
    <property type="match status" value="1"/>
</dbReference>
<dbReference type="SUPFAM" id="SSF49482">
    <property type="entry name" value="Aromatic compound dioxygenase"/>
    <property type="match status" value="1"/>
</dbReference>
<dbReference type="EMBL" id="JACIEJ010000005">
    <property type="protein sequence ID" value="MBB3985972.1"/>
    <property type="molecule type" value="Genomic_DNA"/>
</dbReference>
<evidence type="ECO:0000313" key="3">
    <source>
        <dbReference type="Proteomes" id="UP000541426"/>
    </source>
</evidence>